<dbReference type="GO" id="GO:0015629">
    <property type="term" value="C:actin cytoskeleton"/>
    <property type="evidence" value="ECO:0007669"/>
    <property type="project" value="TreeGrafter"/>
</dbReference>
<evidence type="ECO:0000259" key="1">
    <source>
        <dbReference type="PROSITE" id="PS50021"/>
    </source>
</evidence>
<dbReference type="SMART" id="SM00033">
    <property type="entry name" value="CH"/>
    <property type="match status" value="1"/>
</dbReference>
<keyword evidence="3" id="KW-1185">Reference proteome</keyword>
<dbReference type="PRINTS" id="PR00888">
    <property type="entry name" value="SM22CALPONIN"/>
</dbReference>
<dbReference type="AlphaFoldDB" id="A0AAD5SZJ7"/>
<dbReference type="InterPro" id="IPR036872">
    <property type="entry name" value="CH_dom_sf"/>
</dbReference>
<accession>A0AAD5SZJ7</accession>
<dbReference type="PROSITE" id="PS50021">
    <property type="entry name" value="CH"/>
    <property type="match status" value="1"/>
</dbReference>
<dbReference type="EMBL" id="JADGJH010001349">
    <property type="protein sequence ID" value="KAJ3114655.1"/>
    <property type="molecule type" value="Genomic_DNA"/>
</dbReference>
<dbReference type="InterPro" id="IPR001715">
    <property type="entry name" value="CH_dom"/>
</dbReference>
<dbReference type="PANTHER" id="PTHR47385:SF14">
    <property type="entry name" value="TRANSGELIN"/>
    <property type="match status" value="1"/>
</dbReference>
<dbReference type="PANTHER" id="PTHR47385">
    <property type="entry name" value="CALPONIN"/>
    <property type="match status" value="1"/>
</dbReference>
<comment type="caution">
    <text evidence="2">The sequence shown here is derived from an EMBL/GenBank/DDBJ whole genome shotgun (WGS) entry which is preliminary data.</text>
</comment>
<dbReference type="Pfam" id="PF00307">
    <property type="entry name" value="CH"/>
    <property type="match status" value="1"/>
</dbReference>
<evidence type="ECO:0000313" key="2">
    <source>
        <dbReference type="EMBL" id="KAJ3114655.1"/>
    </source>
</evidence>
<dbReference type="InterPro" id="IPR003096">
    <property type="entry name" value="SM22_calponin"/>
</dbReference>
<dbReference type="InterPro" id="IPR050606">
    <property type="entry name" value="Calponin-like"/>
</dbReference>
<evidence type="ECO:0000313" key="3">
    <source>
        <dbReference type="Proteomes" id="UP001211907"/>
    </source>
</evidence>
<protein>
    <submittedName>
        <fullName evidence="2">Calponin-3</fullName>
    </submittedName>
</protein>
<dbReference type="Gene3D" id="1.10.418.10">
    <property type="entry name" value="Calponin-like domain"/>
    <property type="match status" value="1"/>
</dbReference>
<reference evidence="2" key="1">
    <citation type="submission" date="2020-05" db="EMBL/GenBank/DDBJ databases">
        <title>Phylogenomic resolution of chytrid fungi.</title>
        <authorList>
            <person name="Stajich J.E."/>
            <person name="Amses K."/>
            <person name="Simmons R."/>
            <person name="Seto K."/>
            <person name="Myers J."/>
            <person name="Bonds A."/>
            <person name="Quandt C.A."/>
            <person name="Barry K."/>
            <person name="Liu P."/>
            <person name="Grigoriev I."/>
            <person name="Longcore J.E."/>
            <person name="James T.Y."/>
        </authorList>
    </citation>
    <scope>NUCLEOTIDE SEQUENCE</scope>
    <source>
        <strain evidence="2">JEL0513</strain>
    </source>
</reference>
<dbReference type="Proteomes" id="UP001211907">
    <property type="component" value="Unassembled WGS sequence"/>
</dbReference>
<feature type="domain" description="Calponin-homology (CH)" evidence="1">
    <location>
        <begin position="21"/>
        <end position="126"/>
    </location>
</feature>
<dbReference type="GO" id="GO:0051015">
    <property type="term" value="F:actin filament binding"/>
    <property type="evidence" value="ECO:0007669"/>
    <property type="project" value="TreeGrafter"/>
</dbReference>
<dbReference type="GO" id="GO:0007015">
    <property type="term" value="P:actin filament organization"/>
    <property type="evidence" value="ECO:0007669"/>
    <property type="project" value="TreeGrafter"/>
</dbReference>
<sequence length="196" mass="21522">MEVVGGLDRDLAAKMAEKYSPVREREAQEWIESVLERSFPESTPFQTALKDGTILCEVINKVSAGAQIKINQSKMPFKQMENINAFLQASEKMGVNRHELFQTVDLFEAKNMAQVIDSIYALSRCAEKQGYQGQRIGPKLAEKKTYNFSVEKLAEAKNVIPALTAFNSGATLSGTPAFGSRREIGGVDIGKTGGVQ</sequence>
<dbReference type="SUPFAM" id="SSF47576">
    <property type="entry name" value="Calponin-homology domain, CH-domain"/>
    <property type="match status" value="1"/>
</dbReference>
<organism evidence="2 3">
    <name type="scientific">Physocladia obscura</name>
    <dbReference type="NCBI Taxonomy" id="109957"/>
    <lineage>
        <taxon>Eukaryota</taxon>
        <taxon>Fungi</taxon>
        <taxon>Fungi incertae sedis</taxon>
        <taxon>Chytridiomycota</taxon>
        <taxon>Chytridiomycota incertae sedis</taxon>
        <taxon>Chytridiomycetes</taxon>
        <taxon>Chytridiales</taxon>
        <taxon>Chytriomycetaceae</taxon>
        <taxon>Physocladia</taxon>
    </lineage>
</organism>
<name>A0AAD5SZJ7_9FUNG</name>
<gene>
    <name evidence="2" type="primary">CNN3_2</name>
    <name evidence="2" type="ORF">HK100_001590</name>
</gene>
<proteinExistence type="predicted"/>